<evidence type="ECO:0000313" key="3">
    <source>
        <dbReference type="Proteomes" id="UP000229789"/>
    </source>
</evidence>
<evidence type="ECO:0000313" key="2">
    <source>
        <dbReference type="EMBL" id="PIN66610.1"/>
    </source>
</evidence>
<comment type="caution">
    <text evidence="2">The sequence shown here is derived from an EMBL/GenBank/DDBJ whole genome shotgun (WGS) entry which is preliminary data.</text>
</comment>
<feature type="transmembrane region" description="Helical" evidence="1">
    <location>
        <begin position="241"/>
        <end position="263"/>
    </location>
</feature>
<name>A0A2G9LKA6_HUBC1</name>
<protein>
    <recommendedName>
        <fullName evidence="4">DUF63 domain-containing protein</fullName>
    </recommendedName>
</protein>
<organism evidence="2 3">
    <name type="scientific">Huberarchaeum crystalense</name>
    <dbReference type="NCBI Taxonomy" id="2014257"/>
    <lineage>
        <taxon>Archaea</taxon>
        <taxon>Candidatus Huberarchaeota</taxon>
        <taxon>Candidatus Huberarchaeia</taxon>
        <taxon>Candidatus Huberarchaeales</taxon>
        <taxon>Candidatus Huberarchaeaceae</taxon>
        <taxon>Candidatus Huberarchaeum</taxon>
    </lineage>
</organism>
<feature type="transmembrane region" description="Helical" evidence="1">
    <location>
        <begin position="116"/>
        <end position="135"/>
    </location>
</feature>
<dbReference type="Pfam" id="PF01889">
    <property type="entry name" value="DUF63"/>
    <property type="match status" value="1"/>
</dbReference>
<dbReference type="PANTHER" id="PTHR40700:SF1">
    <property type="entry name" value="DUF63 DOMAIN-CONTAINING PROTEIN"/>
    <property type="match status" value="1"/>
</dbReference>
<feature type="transmembrane region" description="Helical" evidence="1">
    <location>
        <begin position="20"/>
        <end position="40"/>
    </location>
</feature>
<keyword evidence="1" id="KW-1133">Transmembrane helix</keyword>
<dbReference type="AlphaFoldDB" id="A0A2G9LKA6"/>
<feature type="transmembrane region" description="Helical" evidence="1">
    <location>
        <begin position="208"/>
        <end position="229"/>
    </location>
</feature>
<gene>
    <name evidence="2" type="ORF">COW69_01235</name>
</gene>
<feature type="transmembrane region" description="Helical" evidence="1">
    <location>
        <begin position="141"/>
        <end position="161"/>
    </location>
</feature>
<dbReference type="PANTHER" id="PTHR40700">
    <property type="entry name" value="HYPOTHETICAL MEMBRANE PROTEIN, CONSERVED, DUF63 FAMILY"/>
    <property type="match status" value="1"/>
</dbReference>
<keyword evidence="1" id="KW-0812">Transmembrane</keyword>
<keyword evidence="1" id="KW-0472">Membrane</keyword>
<sequence>MVNILSFFEQNFGTFAPYTLFNTLIYGIILSLFVFLLLWIFKRQKVKLNDDFFVAVAPWVVFGTTSRALVDASFFPTIWFFVAPGIYFLIFVLFVVAWVFSIFASRFFKIEWWKPLFVAGFVLTIFNILIIALRAQNLQALLFFSIIFGIACAPFAVAWRFKVFSKIFTKQNLLVVAAHLFDVSATFVALTFFGYVEKHVLPTAIMGLLGPAAFFILKLLVVIPCLMLTDHFIKDKNTKNMLKFVLFVLGFAPGFRDLSRIIMMC</sequence>
<feature type="transmembrane region" description="Helical" evidence="1">
    <location>
        <begin position="76"/>
        <end position="104"/>
    </location>
</feature>
<evidence type="ECO:0008006" key="4">
    <source>
        <dbReference type="Google" id="ProtNLM"/>
    </source>
</evidence>
<feature type="transmembrane region" description="Helical" evidence="1">
    <location>
        <begin position="52"/>
        <end position="70"/>
    </location>
</feature>
<feature type="transmembrane region" description="Helical" evidence="1">
    <location>
        <begin position="173"/>
        <end position="196"/>
    </location>
</feature>
<dbReference type="Proteomes" id="UP000229789">
    <property type="component" value="Unassembled WGS sequence"/>
</dbReference>
<proteinExistence type="predicted"/>
<reference evidence="2 3" key="1">
    <citation type="submission" date="2017-09" db="EMBL/GenBank/DDBJ databases">
        <title>Depth-based differentiation of microbial function through sediment-hosted aquifers and enrichment of novel symbionts in the deep terrestrial subsurface.</title>
        <authorList>
            <person name="Probst A.J."/>
            <person name="Ladd B."/>
            <person name="Jarett J.K."/>
            <person name="Geller-Mcgrath D.E."/>
            <person name="Sieber C.M."/>
            <person name="Emerson J.B."/>
            <person name="Anantharaman K."/>
            <person name="Thomas B.C."/>
            <person name="Malmstrom R."/>
            <person name="Stieglmeier M."/>
            <person name="Klingl A."/>
            <person name="Woyke T."/>
            <person name="Ryan C.M."/>
            <person name="Banfield J.F."/>
        </authorList>
    </citation>
    <scope>NUCLEOTIDE SEQUENCE [LARGE SCALE GENOMIC DNA]</scope>
    <source>
        <strain evidence="2">CG18_big_fil_WC_8_21_14_2_50_31_19</strain>
    </source>
</reference>
<evidence type="ECO:0000256" key="1">
    <source>
        <dbReference type="SAM" id="Phobius"/>
    </source>
</evidence>
<dbReference type="InterPro" id="IPR002749">
    <property type="entry name" value="DUF63"/>
</dbReference>
<dbReference type="EMBL" id="PCUF01000014">
    <property type="protein sequence ID" value="PIN66610.1"/>
    <property type="molecule type" value="Genomic_DNA"/>
</dbReference>
<accession>A0A2G9LKA6</accession>